<reference evidence="2" key="1">
    <citation type="submission" date="2020-05" db="UniProtKB">
        <authorList>
            <consortium name="EnsemblMetazoa"/>
        </authorList>
    </citation>
    <scope>IDENTIFICATION</scope>
    <source>
        <strain evidence="2">BB02</strain>
    </source>
</reference>
<protein>
    <submittedName>
        <fullName evidence="2">Uncharacterized protein</fullName>
    </submittedName>
</protein>
<organism evidence="2 3">
    <name type="scientific">Biomphalaria glabrata</name>
    <name type="common">Bloodfluke planorb</name>
    <name type="synonym">Freshwater snail</name>
    <dbReference type="NCBI Taxonomy" id="6526"/>
    <lineage>
        <taxon>Eukaryota</taxon>
        <taxon>Metazoa</taxon>
        <taxon>Spiralia</taxon>
        <taxon>Lophotrochozoa</taxon>
        <taxon>Mollusca</taxon>
        <taxon>Gastropoda</taxon>
        <taxon>Heterobranchia</taxon>
        <taxon>Euthyneura</taxon>
        <taxon>Panpulmonata</taxon>
        <taxon>Hygrophila</taxon>
        <taxon>Lymnaeoidea</taxon>
        <taxon>Planorbidae</taxon>
        <taxon>Biomphalaria</taxon>
    </lineage>
</organism>
<feature type="compositionally biased region" description="Polar residues" evidence="1">
    <location>
        <begin position="1"/>
        <end position="18"/>
    </location>
</feature>
<name>A0A2C9LLU4_BIOGL</name>
<dbReference type="KEGG" id="bgt:106055461"/>
<proteinExistence type="predicted"/>
<evidence type="ECO:0000313" key="2">
    <source>
        <dbReference type="EnsemblMetazoa" id="BGLB032612-PA"/>
    </source>
</evidence>
<evidence type="ECO:0000256" key="1">
    <source>
        <dbReference type="SAM" id="MobiDB-lite"/>
    </source>
</evidence>
<dbReference type="EnsemblMetazoa" id="BGLB032612-RA">
    <property type="protein sequence ID" value="BGLB032612-PA"/>
    <property type="gene ID" value="BGLB032612"/>
</dbReference>
<dbReference type="Proteomes" id="UP000076420">
    <property type="component" value="Unassembled WGS sequence"/>
</dbReference>
<dbReference type="OrthoDB" id="6146533at2759"/>
<dbReference type="AlphaFoldDB" id="A0A2C9LLU4"/>
<gene>
    <name evidence="2" type="primary">106055461</name>
</gene>
<dbReference type="VEuPathDB" id="VectorBase:BGLB032612"/>
<dbReference type="VEuPathDB" id="VectorBase:BGLAX_030995"/>
<evidence type="ECO:0000313" key="3">
    <source>
        <dbReference type="Proteomes" id="UP000076420"/>
    </source>
</evidence>
<feature type="region of interest" description="Disordered" evidence="1">
    <location>
        <begin position="1"/>
        <end position="23"/>
    </location>
</feature>
<accession>A0A2C9LLU4</accession>
<sequence>MSGDTQQTKHGRRNTSTESGDKYRQVFSWCSGHEDQEIFRRHSLHDRYTTASINQTNSTETKSHLPEWPALADDSQRRSLDIMIKTLKPEELHPISHLKTPQTKNTACSDNALKLQNMEGKSTAKQTCQVRPSEKDPSLADPHLVWPVSRDGLPGCGRLPHADNCLEPQVRAGLWVETKVNELLIEPDCPVDRGTPPLPTEPHA</sequence>